<reference evidence="2 3" key="1">
    <citation type="submission" date="2024-04" db="EMBL/GenBank/DDBJ databases">
        <authorList>
            <consortium name="Genoscope - CEA"/>
            <person name="William W."/>
        </authorList>
    </citation>
    <scope>NUCLEOTIDE SEQUENCE [LARGE SCALE GENOMIC DNA]</scope>
</reference>
<dbReference type="AlphaFoldDB" id="A0AAV2H7T3"/>
<feature type="compositionally biased region" description="Basic and acidic residues" evidence="1">
    <location>
        <begin position="285"/>
        <end position="296"/>
    </location>
</feature>
<feature type="compositionally biased region" description="Polar residues" evidence="1">
    <location>
        <begin position="267"/>
        <end position="280"/>
    </location>
</feature>
<comment type="caution">
    <text evidence="2">The sequence shown here is derived from an EMBL/GenBank/DDBJ whole genome shotgun (WGS) entry which is preliminary data.</text>
</comment>
<dbReference type="Proteomes" id="UP001497497">
    <property type="component" value="Unassembled WGS sequence"/>
</dbReference>
<evidence type="ECO:0000313" key="2">
    <source>
        <dbReference type="EMBL" id="CAL1529270.1"/>
    </source>
</evidence>
<evidence type="ECO:0000256" key="1">
    <source>
        <dbReference type="SAM" id="MobiDB-lite"/>
    </source>
</evidence>
<dbReference type="EMBL" id="CAXITT010000045">
    <property type="protein sequence ID" value="CAL1529270.1"/>
    <property type="molecule type" value="Genomic_DNA"/>
</dbReference>
<feature type="compositionally biased region" description="Polar residues" evidence="1">
    <location>
        <begin position="190"/>
        <end position="213"/>
    </location>
</feature>
<feature type="region of interest" description="Disordered" evidence="1">
    <location>
        <begin position="190"/>
        <end position="315"/>
    </location>
</feature>
<feature type="compositionally biased region" description="Low complexity" evidence="1">
    <location>
        <begin position="76"/>
        <end position="88"/>
    </location>
</feature>
<feature type="compositionally biased region" description="Polar residues" evidence="1">
    <location>
        <begin position="96"/>
        <end position="105"/>
    </location>
</feature>
<gene>
    <name evidence="2" type="ORF">GSLYS_00003425001</name>
</gene>
<organism evidence="2 3">
    <name type="scientific">Lymnaea stagnalis</name>
    <name type="common">Great pond snail</name>
    <name type="synonym">Helix stagnalis</name>
    <dbReference type="NCBI Taxonomy" id="6523"/>
    <lineage>
        <taxon>Eukaryota</taxon>
        <taxon>Metazoa</taxon>
        <taxon>Spiralia</taxon>
        <taxon>Lophotrochozoa</taxon>
        <taxon>Mollusca</taxon>
        <taxon>Gastropoda</taxon>
        <taxon>Heterobranchia</taxon>
        <taxon>Euthyneura</taxon>
        <taxon>Panpulmonata</taxon>
        <taxon>Hygrophila</taxon>
        <taxon>Lymnaeoidea</taxon>
        <taxon>Lymnaeidae</taxon>
        <taxon>Lymnaea</taxon>
    </lineage>
</organism>
<proteinExistence type="predicted"/>
<feature type="region of interest" description="Disordered" evidence="1">
    <location>
        <begin position="67"/>
        <end position="106"/>
    </location>
</feature>
<protein>
    <submittedName>
        <fullName evidence="2">Uncharacterized protein</fullName>
    </submittedName>
</protein>
<evidence type="ECO:0000313" key="3">
    <source>
        <dbReference type="Proteomes" id="UP001497497"/>
    </source>
</evidence>
<keyword evidence="3" id="KW-1185">Reference proteome</keyword>
<feature type="compositionally biased region" description="Basic and acidic residues" evidence="1">
    <location>
        <begin position="231"/>
        <end position="246"/>
    </location>
</feature>
<sequence>MFTIPAIHHAASRNDDSPLGGMHLNAINGSSDALGSNPLGGSYLNQPRAYGGLFGVSLSENHPYRPQDSGMSFYESSNTWQTSTTQSSDAPVASTRAPQTSSACYHTTARQREALECLRNSVKMSPEVPRRRSLDLDHSSSNNRYYCEDLLLSLEDLPPISDARRGRTVYEKELHSDFDMATLSLNEVDISTSDPHYPETDQTNCDSGSTLALQQKRRRRYHTTDSATAERAIKLLEKIKESRRETNNNNNSQKHSRPRDLQDTTEHTTAASNSSSSVRHTVQRHLSETAQQRDKPTNSTRRSKDRKLLTRASVD</sequence>
<name>A0AAV2H7T3_LYMST</name>
<accession>A0AAV2H7T3</accession>